<accession>A0A8C5TZI0</accession>
<dbReference type="PANTHER" id="PTHR11339:SF373">
    <property type="entry name" value="VWFD DOMAIN-CONTAINING PROTEIN"/>
    <property type="match status" value="1"/>
</dbReference>
<dbReference type="Pfam" id="PF00094">
    <property type="entry name" value="VWD"/>
    <property type="match status" value="1"/>
</dbReference>
<keyword evidence="2" id="KW-0325">Glycoprotein</keyword>
<protein>
    <recommendedName>
        <fullName evidence="3">VWFD domain-containing protein</fullName>
    </recommendedName>
</protein>
<evidence type="ECO:0000256" key="2">
    <source>
        <dbReference type="ARBA" id="ARBA00023180"/>
    </source>
</evidence>
<evidence type="ECO:0000256" key="1">
    <source>
        <dbReference type="ARBA" id="ARBA00023157"/>
    </source>
</evidence>
<dbReference type="Ensembl" id="ENSMCST00000014599.1">
    <property type="protein sequence ID" value="ENSMCSP00000014232.1"/>
    <property type="gene ID" value="ENSMCSG00000010054.1"/>
</dbReference>
<feature type="domain" description="VWFD" evidence="3">
    <location>
        <begin position="1"/>
        <end position="82"/>
    </location>
</feature>
<dbReference type="PANTHER" id="PTHR11339">
    <property type="entry name" value="EXTRACELLULAR MATRIX GLYCOPROTEIN RELATED"/>
    <property type="match status" value="1"/>
</dbReference>
<evidence type="ECO:0000259" key="3">
    <source>
        <dbReference type="PROSITE" id="PS51233"/>
    </source>
</evidence>
<sequence length="204" mass="22373">MNPACLAVLPPVLTEKHHRTAPSLVWRAVHVTLASSSYKGKLCGLCGTYTGSQQDDFMRPDGVVVPDFNNFGASWMEVSKCSDSISPPVSCSPSDEEAANKQCAILTHLGIFKDCHAKVPPQNFFENCVYDMCFTGGQATSLCYGLQAYAESCVNAGICIEWRNATLCRECCYLLQCLEPASDSEPFQDLYKPLIFKNVRIHAG</sequence>
<organism evidence="4 5">
    <name type="scientific">Malurus cyaneus samueli</name>
    <dbReference type="NCBI Taxonomy" id="2593467"/>
    <lineage>
        <taxon>Eukaryota</taxon>
        <taxon>Metazoa</taxon>
        <taxon>Chordata</taxon>
        <taxon>Craniata</taxon>
        <taxon>Vertebrata</taxon>
        <taxon>Euteleostomi</taxon>
        <taxon>Archelosauria</taxon>
        <taxon>Archosauria</taxon>
        <taxon>Dinosauria</taxon>
        <taxon>Saurischia</taxon>
        <taxon>Theropoda</taxon>
        <taxon>Coelurosauria</taxon>
        <taxon>Aves</taxon>
        <taxon>Neognathae</taxon>
        <taxon>Neoaves</taxon>
        <taxon>Telluraves</taxon>
        <taxon>Australaves</taxon>
        <taxon>Passeriformes</taxon>
        <taxon>Meliphagoidea</taxon>
        <taxon>Maluridae</taxon>
        <taxon>Malurus</taxon>
    </lineage>
</organism>
<dbReference type="InterPro" id="IPR001846">
    <property type="entry name" value="VWF_type-D"/>
</dbReference>
<reference evidence="4" key="2">
    <citation type="submission" date="2025-09" db="UniProtKB">
        <authorList>
            <consortium name="Ensembl"/>
        </authorList>
    </citation>
    <scope>IDENTIFICATION</scope>
</reference>
<dbReference type="Pfam" id="PF08742">
    <property type="entry name" value="C8"/>
    <property type="match status" value="1"/>
</dbReference>
<dbReference type="Proteomes" id="UP000694560">
    <property type="component" value="Unplaced"/>
</dbReference>
<dbReference type="GO" id="GO:0031012">
    <property type="term" value="C:extracellular matrix"/>
    <property type="evidence" value="ECO:0007669"/>
    <property type="project" value="TreeGrafter"/>
</dbReference>
<evidence type="ECO:0000313" key="4">
    <source>
        <dbReference type="Ensembl" id="ENSMCSP00000014232.1"/>
    </source>
</evidence>
<dbReference type="GO" id="GO:0005615">
    <property type="term" value="C:extracellular space"/>
    <property type="evidence" value="ECO:0007669"/>
    <property type="project" value="TreeGrafter"/>
</dbReference>
<keyword evidence="1" id="KW-1015">Disulfide bond</keyword>
<name>A0A8C5TZI0_9PASS</name>
<dbReference type="InterPro" id="IPR014853">
    <property type="entry name" value="VWF/SSPO/ZAN-like_Cys-rich_dom"/>
</dbReference>
<dbReference type="AlphaFoldDB" id="A0A8C5TZI0"/>
<proteinExistence type="predicted"/>
<reference evidence="4" key="1">
    <citation type="submission" date="2025-08" db="UniProtKB">
        <authorList>
            <consortium name="Ensembl"/>
        </authorList>
    </citation>
    <scope>IDENTIFICATION</scope>
</reference>
<dbReference type="InterPro" id="IPR050780">
    <property type="entry name" value="Mucin_vWF_Thrombospondin_sf"/>
</dbReference>
<dbReference type="PROSITE" id="PS51233">
    <property type="entry name" value="VWFD"/>
    <property type="match status" value="1"/>
</dbReference>
<dbReference type="SMART" id="SM00832">
    <property type="entry name" value="C8"/>
    <property type="match status" value="1"/>
</dbReference>
<keyword evidence="5" id="KW-1185">Reference proteome</keyword>
<evidence type="ECO:0000313" key="5">
    <source>
        <dbReference type="Proteomes" id="UP000694560"/>
    </source>
</evidence>